<keyword evidence="5" id="KW-0676">Redox-active center</keyword>
<organism evidence="9 10">
    <name type="scientific">Mycolicibacterium canariasense</name>
    <name type="common">Mycobacterium canariasense</name>
    <dbReference type="NCBI Taxonomy" id="228230"/>
    <lineage>
        <taxon>Bacteria</taxon>
        <taxon>Bacillati</taxon>
        <taxon>Actinomycetota</taxon>
        <taxon>Actinomycetes</taxon>
        <taxon>Mycobacteriales</taxon>
        <taxon>Mycobacteriaceae</taxon>
        <taxon>Mycolicibacterium</taxon>
    </lineage>
</organism>
<evidence type="ECO:0000313" key="9">
    <source>
        <dbReference type="EMBL" id="GAS96317.1"/>
    </source>
</evidence>
<evidence type="ECO:0000256" key="3">
    <source>
        <dbReference type="ARBA" id="ARBA00023002"/>
    </source>
</evidence>
<accession>A0A117IAG3</accession>
<dbReference type="EMBL" id="BCSY01000048">
    <property type="protein sequence ID" value="GAS96317.1"/>
    <property type="molecule type" value="Genomic_DNA"/>
</dbReference>
<dbReference type="InterPro" id="IPR036249">
    <property type="entry name" value="Thioredoxin-like_sf"/>
</dbReference>
<name>A0A117IAG3_MYCCR</name>
<feature type="region of interest" description="Disordered" evidence="6">
    <location>
        <begin position="1"/>
        <end position="22"/>
    </location>
</feature>
<protein>
    <submittedName>
        <fullName evidence="9">DSBA oxidoreductase</fullName>
    </submittedName>
</protein>
<dbReference type="OrthoDB" id="117402at2"/>
<dbReference type="PANTHER" id="PTHR13887:SF14">
    <property type="entry name" value="DISULFIDE BOND FORMATION PROTEIN D"/>
    <property type="match status" value="1"/>
</dbReference>
<dbReference type="GO" id="GO:0016491">
    <property type="term" value="F:oxidoreductase activity"/>
    <property type="evidence" value="ECO:0007669"/>
    <property type="project" value="UniProtKB-KW"/>
</dbReference>
<dbReference type="Pfam" id="PF13462">
    <property type="entry name" value="Thioredoxin_4"/>
    <property type="match status" value="1"/>
</dbReference>
<dbReference type="Gene3D" id="3.40.30.10">
    <property type="entry name" value="Glutaredoxin"/>
    <property type="match status" value="1"/>
</dbReference>
<keyword evidence="10" id="KW-1185">Reference proteome</keyword>
<evidence type="ECO:0000256" key="1">
    <source>
        <dbReference type="ARBA" id="ARBA00005791"/>
    </source>
</evidence>
<sequence>MDDLMMNDSSGASAARRPRASGTLGRRLAGRARWWLGALSVVAVVVVLAVAGIHHSSEPQTQHGASRSTAASSAIQTWRGAHQPSEGDALARGSVSAPVVVAEWGDFQCPFCRAFDLDSQPVLIGDYVQTGKVRFEWHDLAKLGPESVLAARGARAAARQGAFWAFHDAFYRDQAPENSGAVTEQSLMAMARNAGLDVDRFVADLADPAIADAVERDRSDARQLGITHVPSFLVNDELLIGAQSLDTLRRVIDAAAVKAP</sequence>
<evidence type="ECO:0000259" key="8">
    <source>
        <dbReference type="Pfam" id="PF13462"/>
    </source>
</evidence>
<feature type="region of interest" description="Disordered" evidence="6">
    <location>
        <begin position="57"/>
        <end position="89"/>
    </location>
</feature>
<comment type="similarity">
    <text evidence="1">Belongs to the thioredoxin family. DsbA subfamily.</text>
</comment>
<feature type="domain" description="Thioredoxin-like fold" evidence="8">
    <location>
        <begin position="89"/>
        <end position="254"/>
    </location>
</feature>
<keyword evidence="2" id="KW-0732">Signal</keyword>
<dbReference type="PANTHER" id="PTHR13887">
    <property type="entry name" value="GLUTATHIONE S-TRANSFERASE KAPPA"/>
    <property type="match status" value="1"/>
</dbReference>
<evidence type="ECO:0000256" key="5">
    <source>
        <dbReference type="ARBA" id="ARBA00023284"/>
    </source>
</evidence>
<dbReference type="InterPro" id="IPR012336">
    <property type="entry name" value="Thioredoxin-like_fold"/>
</dbReference>
<gene>
    <name evidence="9" type="ORF">RMCC_3283</name>
</gene>
<reference evidence="10" key="2">
    <citation type="submission" date="2016-02" db="EMBL/GenBank/DDBJ databases">
        <title>Draft genome sequence of five rapidly growing Mycobacterium species.</title>
        <authorList>
            <person name="Katahira K."/>
            <person name="Gotou Y."/>
            <person name="Iida K."/>
            <person name="Ogura Y."/>
            <person name="Hayashi T."/>
        </authorList>
    </citation>
    <scope>NUCLEOTIDE SEQUENCE [LARGE SCALE GENOMIC DNA]</scope>
    <source>
        <strain evidence="10">JCM15298</strain>
    </source>
</reference>
<keyword evidence="7" id="KW-1133">Transmembrane helix</keyword>
<keyword evidence="7" id="KW-0812">Transmembrane</keyword>
<feature type="compositionally biased region" description="Low complexity" evidence="6">
    <location>
        <begin position="9"/>
        <end position="22"/>
    </location>
</feature>
<reference evidence="10" key="1">
    <citation type="journal article" date="2016" name="Genome Announc.">
        <title>Draft Genome Sequences of Five Rapidly Growing Mycobacterium Species, M. thermoresistibile, M. fortuitum subsp. acetamidolyticum, M. canariasense, M. brisbanense, and M. novocastrense.</title>
        <authorList>
            <person name="Katahira K."/>
            <person name="Ogura Y."/>
            <person name="Gotoh Y."/>
            <person name="Hayashi T."/>
        </authorList>
    </citation>
    <scope>NUCLEOTIDE SEQUENCE [LARGE SCALE GENOMIC DNA]</scope>
    <source>
        <strain evidence="10">JCM15298</strain>
    </source>
</reference>
<evidence type="ECO:0000313" key="10">
    <source>
        <dbReference type="Proteomes" id="UP000069443"/>
    </source>
</evidence>
<dbReference type="SUPFAM" id="SSF52833">
    <property type="entry name" value="Thioredoxin-like"/>
    <property type="match status" value="1"/>
</dbReference>
<keyword evidence="3" id="KW-0560">Oxidoreductase</keyword>
<dbReference type="Proteomes" id="UP000069443">
    <property type="component" value="Unassembled WGS sequence"/>
</dbReference>
<evidence type="ECO:0000256" key="2">
    <source>
        <dbReference type="ARBA" id="ARBA00022729"/>
    </source>
</evidence>
<evidence type="ECO:0000256" key="4">
    <source>
        <dbReference type="ARBA" id="ARBA00023157"/>
    </source>
</evidence>
<dbReference type="AlphaFoldDB" id="A0A117IAG3"/>
<feature type="compositionally biased region" description="Polar residues" evidence="6">
    <location>
        <begin position="58"/>
        <end position="76"/>
    </location>
</feature>
<keyword evidence="7" id="KW-0472">Membrane</keyword>
<dbReference type="STRING" id="228230.RMCC_3283"/>
<feature type="transmembrane region" description="Helical" evidence="7">
    <location>
        <begin position="34"/>
        <end position="53"/>
    </location>
</feature>
<evidence type="ECO:0000256" key="7">
    <source>
        <dbReference type="SAM" id="Phobius"/>
    </source>
</evidence>
<keyword evidence="4" id="KW-1015">Disulfide bond</keyword>
<evidence type="ECO:0000256" key="6">
    <source>
        <dbReference type="SAM" id="MobiDB-lite"/>
    </source>
</evidence>
<proteinExistence type="inferred from homology"/>
<comment type="caution">
    <text evidence="9">The sequence shown here is derived from an EMBL/GenBank/DDBJ whole genome shotgun (WGS) entry which is preliminary data.</text>
</comment>